<evidence type="ECO:0000256" key="3">
    <source>
        <dbReference type="ARBA" id="ARBA00022691"/>
    </source>
</evidence>
<evidence type="ECO:0000313" key="5">
    <source>
        <dbReference type="EMBL" id="MEK0306302.1"/>
    </source>
</evidence>
<evidence type="ECO:0000256" key="1">
    <source>
        <dbReference type="ARBA" id="ARBA00022603"/>
    </source>
</evidence>
<dbReference type="Proteomes" id="UP001373159">
    <property type="component" value="Unassembled WGS sequence"/>
</dbReference>
<accession>A0ABU8ZPE6</accession>
<dbReference type="EMBL" id="JBANBB010000001">
    <property type="protein sequence ID" value="MEK0306302.1"/>
    <property type="molecule type" value="Genomic_DNA"/>
</dbReference>
<dbReference type="SUPFAM" id="SSF53335">
    <property type="entry name" value="S-adenosyl-L-methionine-dependent methyltransferases"/>
    <property type="match status" value="1"/>
</dbReference>
<comment type="caution">
    <text evidence="5">The sequence shown here is derived from an EMBL/GenBank/DDBJ whole genome shotgun (WGS) entry which is preliminary data.</text>
</comment>
<dbReference type="InterPro" id="IPR050320">
    <property type="entry name" value="N5-glutamine_MTase"/>
</dbReference>
<keyword evidence="3" id="KW-0949">S-adenosyl-L-methionine</keyword>
<feature type="domain" description="Release factor glutamine methyltransferase N-terminal" evidence="4">
    <location>
        <begin position="21"/>
        <end position="56"/>
    </location>
</feature>
<dbReference type="InterPro" id="IPR019874">
    <property type="entry name" value="RF_methyltr_PrmC"/>
</dbReference>
<dbReference type="PROSITE" id="PS00092">
    <property type="entry name" value="N6_MTASE"/>
    <property type="match status" value="1"/>
</dbReference>
<dbReference type="NCBIfam" id="TIGR00536">
    <property type="entry name" value="hemK_fam"/>
    <property type="match status" value="1"/>
</dbReference>
<dbReference type="PANTHER" id="PTHR18895">
    <property type="entry name" value="HEMK METHYLTRANSFERASE"/>
    <property type="match status" value="1"/>
</dbReference>
<keyword evidence="1 5" id="KW-0489">Methyltransferase</keyword>
<sequence length="335" mass="34868">MNPSAGESAGPDLPCTDLPSLLAGAAARLGQAGVPTPAHDARVLLARACGCDLHDLDKALLMGWGVADLVGPAPGILPGRSAGDGRAGGRAGRALVRFERSVDRRSLREPLQYIVGQAPFRLMDLAVGPGVFIPRPETESVVQAGLDWLAGRGVRNPLVVDLCAGSGAVGLSVAFEYPGARVTAVEKSPQAASWARFNALRQEEAIASSGSSYRLVEADALDPLNLADLDGRVDLIISNPPYVPEDQVPEQPEVRDWDPDQALYGGSADGCAIPGLVIRRAATLLRPGGFLVMEHDASQGEATRREAGLAGLVQVRTGSDLAGRPRFLTAAKPGG</sequence>
<evidence type="ECO:0000259" key="4">
    <source>
        <dbReference type="Pfam" id="PF17827"/>
    </source>
</evidence>
<dbReference type="RefSeq" id="WP_340468818.1">
    <property type="nucleotide sequence ID" value="NZ_JBANBB010000001.1"/>
</dbReference>
<dbReference type="Gene3D" id="3.40.50.150">
    <property type="entry name" value="Vaccinia Virus protein VP39"/>
    <property type="match status" value="1"/>
</dbReference>
<dbReference type="CDD" id="cd02440">
    <property type="entry name" value="AdoMet_MTases"/>
    <property type="match status" value="1"/>
</dbReference>
<dbReference type="InterPro" id="IPR040758">
    <property type="entry name" value="PrmC_N"/>
</dbReference>
<dbReference type="InterPro" id="IPR004556">
    <property type="entry name" value="HemK-like"/>
</dbReference>
<dbReference type="Pfam" id="PF17827">
    <property type="entry name" value="PrmC_N"/>
    <property type="match status" value="1"/>
</dbReference>
<name>A0ABU8ZPE6_9BIFI</name>
<dbReference type="GO" id="GO:0032259">
    <property type="term" value="P:methylation"/>
    <property type="evidence" value="ECO:0007669"/>
    <property type="project" value="UniProtKB-KW"/>
</dbReference>
<keyword evidence="6" id="KW-1185">Reference proteome</keyword>
<dbReference type="Gene3D" id="1.10.8.10">
    <property type="entry name" value="DNA helicase RuvA subunit, C-terminal domain"/>
    <property type="match status" value="1"/>
</dbReference>
<reference evidence="5 6" key="1">
    <citation type="submission" date="2024-02" db="EMBL/GenBank/DDBJ databases">
        <title>Bifidobacterium honeyensis sp. nov., isolated from the comb honey.</title>
        <authorList>
            <person name="Liu W."/>
            <person name="Li Y."/>
        </authorList>
    </citation>
    <scope>NUCLEOTIDE SEQUENCE [LARGE SCALE GENOMIC DNA]</scope>
    <source>
        <strain evidence="5 6">IMAU50988</strain>
    </source>
</reference>
<proteinExistence type="predicted"/>
<dbReference type="GO" id="GO:0102559">
    <property type="term" value="F:peptide chain release factor N(5)-glutamine methyltransferase activity"/>
    <property type="evidence" value="ECO:0007669"/>
    <property type="project" value="UniProtKB-EC"/>
</dbReference>
<protein>
    <submittedName>
        <fullName evidence="5">Peptide chain release factor N(5)-glutamine methyltransferase</fullName>
        <ecNumber evidence="5">2.1.1.297</ecNumber>
    </submittedName>
</protein>
<organism evidence="5 6">
    <name type="scientific">Bifidobacterium favimelis</name>
    <dbReference type="NCBI Taxonomy" id="3122979"/>
    <lineage>
        <taxon>Bacteria</taxon>
        <taxon>Bacillati</taxon>
        <taxon>Actinomycetota</taxon>
        <taxon>Actinomycetes</taxon>
        <taxon>Bifidobacteriales</taxon>
        <taxon>Bifidobacteriaceae</taxon>
        <taxon>Bifidobacterium</taxon>
    </lineage>
</organism>
<dbReference type="Pfam" id="PF03602">
    <property type="entry name" value="Cons_hypoth95"/>
    <property type="match status" value="1"/>
</dbReference>
<keyword evidence="5" id="KW-0032">Aminotransferase</keyword>
<dbReference type="InterPro" id="IPR002052">
    <property type="entry name" value="DNA_methylase_N6_adenine_CS"/>
</dbReference>
<dbReference type="EC" id="2.1.1.297" evidence="5"/>
<keyword evidence="2 5" id="KW-0808">Transferase</keyword>
<gene>
    <name evidence="5" type="primary">prmC</name>
    <name evidence="5" type="ORF">V8P97_02300</name>
</gene>
<evidence type="ECO:0000313" key="6">
    <source>
        <dbReference type="Proteomes" id="UP001373159"/>
    </source>
</evidence>
<dbReference type="PANTHER" id="PTHR18895:SF74">
    <property type="entry name" value="MTRF1L RELEASE FACTOR GLUTAMINE METHYLTRANSFERASE"/>
    <property type="match status" value="1"/>
</dbReference>
<evidence type="ECO:0000256" key="2">
    <source>
        <dbReference type="ARBA" id="ARBA00022679"/>
    </source>
</evidence>
<dbReference type="NCBIfam" id="TIGR03534">
    <property type="entry name" value="RF_mod_PrmC"/>
    <property type="match status" value="1"/>
</dbReference>
<dbReference type="InterPro" id="IPR029063">
    <property type="entry name" value="SAM-dependent_MTases_sf"/>
</dbReference>
<dbReference type="GO" id="GO:0008483">
    <property type="term" value="F:transaminase activity"/>
    <property type="evidence" value="ECO:0007669"/>
    <property type="project" value="UniProtKB-KW"/>
</dbReference>